<evidence type="ECO:0000313" key="2">
    <source>
        <dbReference type="Proteomes" id="UP001595604"/>
    </source>
</evidence>
<dbReference type="EMBL" id="JBHRTQ010000010">
    <property type="protein sequence ID" value="MFC3174976.1"/>
    <property type="molecule type" value="Genomic_DNA"/>
</dbReference>
<gene>
    <name evidence="1" type="ORF">ACFOD9_12020</name>
</gene>
<evidence type="ECO:0000313" key="1">
    <source>
        <dbReference type="EMBL" id="MFC3174976.1"/>
    </source>
</evidence>
<organism evidence="1 2">
    <name type="scientific">Novosphingobium bradum</name>
    <dbReference type="NCBI Taxonomy" id="1737444"/>
    <lineage>
        <taxon>Bacteria</taxon>
        <taxon>Pseudomonadati</taxon>
        <taxon>Pseudomonadota</taxon>
        <taxon>Alphaproteobacteria</taxon>
        <taxon>Sphingomonadales</taxon>
        <taxon>Sphingomonadaceae</taxon>
        <taxon>Novosphingobium</taxon>
    </lineage>
</organism>
<keyword evidence="2" id="KW-1185">Reference proteome</keyword>
<dbReference type="RefSeq" id="WP_379510352.1">
    <property type="nucleotide sequence ID" value="NZ_JBHRTQ010000010.1"/>
</dbReference>
<reference evidence="2" key="1">
    <citation type="journal article" date="2019" name="Int. J. Syst. Evol. Microbiol.">
        <title>The Global Catalogue of Microorganisms (GCM) 10K type strain sequencing project: providing services to taxonomists for standard genome sequencing and annotation.</title>
        <authorList>
            <consortium name="The Broad Institute Genomics Platform"/>
            <consortium name="The Broad Institute Genome Sequencing Center for Infectious Disease"/>
            <person name="Wu L."/>
            <person name="Ma J."/>
        </authorList>
    </citation>
    <scope>NUCLEOTIDE SEQUENCE [LARGE SCALE GENOMIC DNA]</scope>
    <source>
        <strain evidence="2">KCTC 42984</strain>
    </source>
</reference>
<comment type="caution">
    <text evidence="1">The sequence shown here is derived from an EMBL/GenBank/DDBJ whole genome shotgun (WGS) entry which is preliminary data.</text>
</comment>
<evidence type="ECO:0008006" key="3">
    <source>
        <dbReference type="Google" id="ProtNLM"/>
    </source>
</evidence>
<proteinExistence type="predicted"/>
<dbReference type="Proteomes" id="UP001595604">
    <property type="component" value="Unassembled WGS sequence"/>
</dbReference>
<accession>A0ABV7IQN2</accession>
<name>A0ABV7IQN2_9SPHN</name>
<sequence length="40" mass="4201">MNKTEKTIWTAPALHKLGAIGDVAGNKSVRFNGSSGNNKS</sequence>
<protein>
    <recommendedName>
        <fullName evidence="3">Lasso RiPP family leader peptide-containing protein</fullName>
    </recommendedName>
</protein>